<dbReference type="Pfam" id="PF00023">
    <property type="entry name" value="Ank"/>
    <property type="match status" value="1"/>
</dbReference>
<keyword evidence="1" id="KW-0040">ANK repeat</keyword>
<feature type="compositionally biased region" description="Basic and acidic residues" evidence="2">
    <location>
        <begin position="104"/>
        <end position="115"/>
    </location>
</feature>
<reference evidence="3 4" key="1">
    <citation type="submission" date="2023-11" db="EMBL/GenBank/DDBJ databases">
        <authorList>
            <person name="Hedman E."/>
            <person name="Englund M."/>
            <person name="Stromberg M."/>
            <person name="Nyberg Akerstrom W."/>
            <person name="Nylinder S."/>
            <person name="Jareborg N."/>
            <person name="Kallberg Y."/>
            <person name="Kronander E."/>
        </authorList>
    </citation>
    <scope>NUCLEOTIDE SEQUENCE [LARGE SCALE GENOMIC DNA]</scope>
</reference>
<feature type="region of interest" description="Disordered" evidence="2">
    <location>
        <begin position="1"/>
        <end position="24"/>
    </location>
</feature>
<dbReference type="Gene3D" id="1.25.40.20">
    <property type="entry name" value="Ankyrin repeat-containing domain"/>
    <property type="match status" value="1"/>
</dbReference>
<name>A0AAV1LBQ0_9NEOP</name>
<feature type="region of interest" description="Disordered" evidence="2">
    <location>
        <begin position="402"/>
        <end position="422"/>
    </location>
</feature>
<evidence type="ECO:0000256" key="2">
    <source>
        <dbReference type="SAM" id="MobiDB-lite"/>
    </source>
</evidence>
<comment type="caution">
    <text evidence="3">The sequence shown here is derived from an EMBL/GenBank/DDBJ whole genome shotgun (WGS) entry which is preliminary data.</text>
</comment>
<keyword evidence="4" id="KW-1185">Reference proteome</keyword>
<dbReference type="PROSITE" id="PS50088">
    <property type="entry name" value="ANK_REPEAT"/>
    <property type="match status" value="1"/>
</dbReference>
<sequence length="725" mass="82304">MGSAEGPDEKPHLPMAENDKKSIKSILKKPFQALFQKDKKKEKKQVVVEEQKPAEVKSPPKVTPVSVLLENFQKLQIGKKKEEEEEEDEFKNFSFNVVEEEDDKTQGRTDSHSSEDSGFSEKSTTEADSEDEKEKQLIDALKDLTVDAKDEKEKKKRKVQTVFVSRGPIRNKVGDHGHGASAHPYNAGHQTTADNVYRQINQINRQTFSGGQVLTKCTATDYLSEINYVLNQVEKNVQNSAQNTEQDQESNWQVAMEFLEKSTEPKNILHDFPQTQMTQDFSVVNSYQPNLPEPNPIEEFSNANHAAYDEFTELEFASITDYVEGDNSSRIDKTSIFPTPPRSENIPSPMSDTAYNQSHSVYSLSPEISSPLSNSDNEKYQDIAPFEMSQQDYPSCVTDMESDAFDRSKKERTSTSSMTMKQYKDMQKDISSSFSKRECCQISRKTCKQIFLEHMEKLKMEDRRDLCVKVAGLDLKTAYGVLHHILRSLSTSEKEEDLQLALFNLICERVLAQKPTLFVGDFGLNLIKLSALRCYRRPILTRYLVQCVRIALRCNDLPQGTEHVFHEVDALGDNLLIACVRAGDVCADALSELVRKEVGEIPLFDIHHANTDGYTALHVACSLHSAESPKVHVLHVLLQHGDADVWRGDVKGGDTSLHLAINSPTCDLRLVMIIFRHIDRKLWKRLAHVHNRSSVTPLEYARSAVKSTTRQNYPHEVLEFLKKCR</sequence>
<protein>
    <submittedName>
        <fullName evidence="3">Uncharacterized protein</fullName>
    </submittedName>
</protein>
<dbReference type="SUPFAM" id="SSF48403">
    <property type="entry name" value="Ankyrin repeat"/>
    <property type="match status" value="1"/>
</dbReference>
<organism evidence="3 4">
    <name type="scientific">Parnassius mnemosyne</name>
    <name type="common">clouded apollo</name>
    <dbReference type="NCBI Taxonomy" id="213953"/>
    <lineage>
        <taxon>Eukaryota</taxon>
        <taxon>Metazoa</taxon>
        <taxon>Ecdysozoa</taxon>
        <taxon>Arthropoda</taxon>
        <taxon>Hexapoda</taxon>
        <taxon>Insecta</taxon>
        <taxon>Pterygota</taxon>
        <taxon>Neoptera</taxon>
        <taxon>Endopterygota</taxon>
        <taxon>Lepidoptera</taxon>
        <taxon>Glossata</taxon>
        <taxon>Ditrysia</taxon>
        <taxon>Papilionoidea</taxon>
        <taxon>Papilionidae</taxon>
        <taxon>Parnassiinae</taxon>
        <taxon>Parnassini</taxon>
        <taxon>Parnassius</taxon>
        <taxon>Driopa</taxon>
    </lineage>
</organism>
<proteinExistence type="predicted"/>
<dbReference type="InterPro" id="IPR002110">
    <property type="entry name" value="Ankyrin_rpt"/>
</dbReference>
<feature type="compositionally biased region" description="Basic and acidic residues" evidence="2">
    <location>
        <begin position="7"/>
        <end position="22"/>
    </location>
</feature>
<feature type="compositionally biased region" description="Basic and acidic residues" evidence="2">
    <location>
        <begin position="404"/>
        <end position="413"/>
    </location>
</feature>
<evidence type="ECO:0000313" key="3">
    <source>
        <dbReference type="EMBL" id="CAK1592365.1"/>
    </source>
</evidence>
<feature type="region of interest" description="Disordered" evidence="2">
    <location>
        <begin position="38"/>
        <end position="62"/>
    </location>
</feature>
<accession>A0AAV1LBQ0</accession>
<evidence type="ECO:0000256" key="1">
    <source>
        <dbReference type="PROSITE-ProRule" id="PRU00023"/>
    </source>
</evidence>
<feature type="compositionally biased region" description="Basic and acidic residues" evidence="2">
    <location>
        <begin position="38"/>
        <end position="55"/>
    </location>
</feature>
<dbReference type="AlphaFoldDB" id="A0AAV1LBQ0"/>
<dbReference type="EMBL" id="CAVLGL010000087">
    <property type="protein sequence ID" value="CAK1592365.1"/>
    <property type="molecule type" value="Genomic_DNA"/>
</dbReference>
<dbReference type="InterPro" id="IPR036770">
    <property type="entry name" value="Ankyrin_rpt-contain_sf"/>
</dbReference>
<feature type="region of interest" description="Disordered" evidence="2">
    <location>
        <begin position="76"/>
        <end position="135"/>
    </location>
</feature>
<evidence type="ECO:0000313" key="4">
    <source>
        <dbReference type="Proteomes" id="UP001314205"/>
    </source>
</evidence>
<gene>
    <name evidence="3" type="ORF">PARMNEM_LOCUS12345</name>
</gene>
<dbReference type="Proteomes" id="UP001314205">
    <property type="component" value="Unassembled WGS sequence"/>
</dbReference>
<feature type="repeat" description="ANK" evidence="1">
    <location>
        <begin position="612"/>
        <end position="641"/>
    </location>
</feature>